<evidence type="ECO:0000313" key="5">
    <source>
        <dbReference type="Proteomes" id="UP001583177"/>
    </source>
</evidence>
<dbReference type="InterPro" id="IPR012132">
    <property type="entry name" value="GMC_OxRdtase"/>
</dbReference>
<keyword evidence="2" id="KW-0732">Signal</keyword>
<evidence type="ECO:0000259" key="3">
    <source>
        <dbReference type="PROSITE" id="PS00624"/>
    </source>
</evidence>
<dbReference type="Gene3D" id="3.30.560.10">
    <property type="entry name" value="Glucose Oxidase, domain 3"/>
    <property type="match status" value="1"/>
</dbReference>
<protein>
    <recommendedName>
        <fullName evidence="3">Glucose-methanol-choline oxidoreductase N-terminal domain-containing protein</fullName>
    </recommendedName>
</protein>
<keyword evidence="5" id="KW-1185">Reference proteome</keyword>
<gene>
    <name evidence="4" type="ORF">Daus18300_004509</name>
</gene>
<dbReference type="InterPro" id="IPR007867">
    <property type="entry name" value="GMC_OxRtase_C"/>
</dbReference>
<dbReference type="PIRSF" id="PIRSF000137">
    <property type="entry name" value="Alcohol_oxidase"/>
    <property type="match status" value="1"/>
</dbReference>
<accession>A0ABR3X873</accession>
<comment type="similarity">
    <text evidence="1">Belongs to the GMC oxidoreductase family.</text>
</comment>
<dbReference type="PANTHER" id="PTHR11552:SF115">
    <property type="entry name" value="DEHYDROGENASE XPTC-RELATED"/>
    <property type="match status" value="1"/>
</dbReference>
<sequence length="638" mass="69523">MTFFRQSSSQPRWTAITFSAVLAASSVANAHVIPRQIQPSQLLKNYDYVVVGGGTGGLTVADRLSEDPDTKVLVLEAGGFGNMADNLLVHITDRSESPANLVWPGLQSVPQPNLNGRPGTVWIANQVGGGSAINAMMNMRGSAEDYDRWATLFGSEAQEGTADWSWDGILPFFKKGIHFTEPPPELTDNFDSIKYDPSYWGDSSDIYAGWPRFYYPGVAPLVEAFKELDGIEFPPDSGAGQPGVFWFPTLQDPFKVERSYAATGHYLNVNATRPNYHLLINTQARRLIVDDDLTATGVEFPLGNNTLFTVNANKDVILSAGAIHTPQLLQLSGIGPKNILEAGGIDVLVDLPGVGQNFQDHSTLAAMNITLTKITDIHPNPQDLVDGNEFKDWAEEVWAANKTGPYSLAFNNLAGWLPFTAVSDKADELATRLEEQDFASLLPADAHSTVIAGFEAQMKILAQQMRSKDTSFTRVMLYPEQGAQGPVAMQSFSRGTININTTDPWNTEPVIDYRVLTNPVEADFFVEAIKFVRRYSFETSASKFAPVEYTPGPNVTSDADLKAYIADALSPTDFHPVGTSSMLPLELGGVVDQTLRVYGVKNLRVVDASVMPMVPSANTCQPTYALAEKAAEIIKQGI</sequence>
<proteinExistence type="inferred from homology"/>
<organism evidence="4 5">
    <name type="scientific">Diaporthe australafricana</name>
    <dbReference type="NCBI Taxonomy" id="127596"/>
    <lineage>
        <taxon>Eukaryota</taxon>
        <taxon>Fungi</taxon>
        <taxon>Dikarya</taxon>
        <taxon>Ascomycota</taxon>
        <taxon>Pezizomycotina</taxon>
        <taxon>Sordariomycetes</taxon>
        <taxon>Sordariomycetidae</taxon>
        <taxon>Diaporthales</taxon>
        <taxon>Diaporthaceae</taxon>
        <taxon>Diaporthe</taxon>
    </lineage>
</organism>
<dbReference type="Pfam" id="PF05199">
    <property type="entry name" value="GMC_oxred_C"/>
    <property type="match status" value="1"/>
</dbReference>
<evidence type="ECO:0000256" key="2">
    <source>
        <dbReference type="SAM" id="SignalP"/>
    </source>
</evidence>
<dbReference type="Gene3D" id="3.50.50.60">
    <property type="entry name" value="FAD/NAD(P)-binding domain"/>
    <property type="match status" value="1"/>
</dbReference>
<reference evidence="4 5" key="1">
    <citation type="journal article" date="2024" name="IMA Fungus">
        <title>IMA Genome - F19 : A genome assembly and annotation guide to empower mycologists, including annotated draft genome sequences of Ceratocystis pirilliformis, Diaporthe australafricana, Fusarium ophioides, Paecilomyces lecythidis, and Sporothrix stenoceras.</title>
        <authorList>
            <person name="Aylward J."/>
            <person name="Wilson A.M."/>
            <person name="Visagie C.M."/>
            <person name="Spraker J."/>
            <person name="Barnes I."/>
            <person name="Buitendag C."/>
            <person name="Ceriani C."/>
            <person name="Del Mar Angel L."/>
            <person name="du Plessis D."/>
            <person name="Fuchs T."/>
            <person name="Gasser K."/>
            <person name="Kramer D."/>
            <person name="Li W."/>
            <person name="Munsamy K."/>
            <person name="Piso A."/>
            <person name="Price J.L."/>
            <person name="Sonnekus B."/>
            <person name="Thomas C."/>
            <person name="van der Nest A."/>
            <person name="van Dijk A."/>
            <person name="van Heerden A."/>
            <person name="van Vuuren N."/>
            <person name="Yilmaz N."/>
            <person name="Duong T.A."/>
            <person name="van der Merwe N.A."/>
            <person name="Wingfield M.J."/>
            <person name="Wingfield B.D."/>
        </authorList>
    </citation>
    <scope>NUCLEOTIDE SEQUENCE [LARGE SCALE GENOMIC DNA]</scope>
    <source>
        <strain evidence="4 5">CMW 18300</strain>
    </source>
</reference>
<evidence type="ECO:0000256" key="1">
    <source>
        <dbReference type="ARBA" id="ARBA00010790"/>
    </source>
</evidence>
<feature type="chain" id="PRO_5047247661" description="Glucose-methanol-choline oxidoreductase N-terminal domain-containing protein" evidence="2">
    <location>
        <begin position="31"/>
        <end position="638"/>
    </location>
</feature>
<dbReference type="SUPFAM" id="SSF54373">
    <property type="entry name" value="FAD-linked reductases, C-terminal domain"/>
    <property type="match status" value="1"/>
</dbReference>
<comment type="caution">
    <text evidence="4">The sequence shown here is derived from an EMBL/GenBank/DDBJ whole genome shotgun (WGS) entry which is preliminary data.</text>
</comment>
<evidence type="ECO:0000313" key="4">
    <source>
        <dbReference type="EMBL" id="KAL1872139.1"/>
    </source>
</evidence>
<feature type="signal peptide" evidence="2">
    <location>
        <begin position="1"/>
        <end position="30"/>
    </location>
</feature>
<dbReference type="InterPro" id="IPR000172">
    <property type="entry name" value="GMC_OxRdtase_N"/>
</dbReference>
<dbReference type="Proteomes" id="UP001583177">
    <property type="component" value="Unassembled WGS sequence"/>
</dbReference>
<dbReference type="PROSITE" id="PS00624">
    <property type="entry name" value="GMC_OXRED_2"/>
    <property type="match status" value="1"/>
</dbReference>
<dbReference type="Pfam" id="PF00732">
    <property type="entry name" value="GMC_oxred_N"/>
    <property type="match status" value="1"/>
</dbReference>
<feature type="domain" description="Glucose-methanol-choline oxidoreductase N-terminal" evidence="3">
    <location>
        <begin position="321"/>
        <end position="335"/>
    </location>
</feature>
<dbReference type="InterPro" id="IPR036188">
    <property type="entry name" value="FAD/NAD-bd_sf"/>
</dbReference>
<name>A0ABR3X873_9PEZI</name>
<dbReference type="PANTHER" id="PTHR11552">
    <property type="entry name" value="GLUCOSE-METHANOL-CHOLINE GMC OXIDOREDUCTASE"/>
    <property type="match status" value="1"/>
</dbReference>
<dbReference type="SUPFAM" id="SSF51905">
    <property type="entry name" value="FAD/NAD(P)-binding domain"/>
    <property type="match status" value="1"/>
</dbReference>
<dbReference type="EMBL" id="JAWRVE010000030">
    <property type="protein sequence ID" value="KAL1872139.1"/>
    <property type="molecule type" value="Genomic_DNA"/>
</dbReference>